<name>A0A1S3H9A3_LINAN</name>
<feature type="transmembrane region" description="Helical" evidence="1">
    <location>
        <begin position="142"/>
        <end position="165"/>
    </location>
</feature>
<dbReference type="Proteomes" id="UP000085678">
    <property type="component" value="Unplaced"/>
</dbReference>
<dbReference type="InParanoid" id="A0A1S3H9A3"/>
<sequence>MPEQDNTSPLHHFAVVSKPNEDVNGKDPNQIKKERKVKTVVHHTDPDDNKYVYYFEDSSTEYYAARPDEVDAALPKIADKAEMISRRIALEFFGVLRLIVGFFIIFVVELYRFVMRHILHPILVGILVVTGDYLIKPVLSAIFNGILQPVSIFLYNLFVALRTGLNPLIDIINGFARQVAVILGAFRLVVVNNTHNHYERHVQDV</sequence>
<keyword evidence="1" id="KW-0812">Transmembrane</keyword>
<evidence type="ECO:0000313" key="3">
    <source>
        <dbReference type="RefSeq" id="XP_013382588.1"/>
    </source>
</evidence>
<dbReference type="OrthoDB" id="10045204at2759"/>
<protein>
    <submittedName>
        <fullName evidence="3">Uncharacterized protein LOC106153267</fullName>
    </submittedName>
</protein>
<feature type="transmembrane region" description="Helical" evidence="1">
    <location>
        <begin position="117"/>
        <end position="135"/>
    </location>
</feature>
<dbReference type="STRING" id="7574.A0A1S3H9A3"/>
<evidence type="ECO:0000256" key="1">
    <source>
        <dbReference type="SAM" id="Phobius"/>
    </source>
</evidence>
<feature type="transmembrane region" description="Helical" evidence="1">
    <location>
        <begin position="171"/>
        <end position="190"/>
    </location>
</feature>
<evidence type="ECO:0000313" key="2">
    <source>
        <dbReference type="Proteomes" id="UP000085678"/>
    </source>
</evidence>
<dbReference type="KEGG" id="lak:106153267"/>
<proteinExistence type="predicted"/>
<organism evidence="2 3">
    <name type="scientific">Lingula anatina</name>
    <name type="common">Brachiopod</name>
    <name type="synonym">Lingula unguis</name>
    <dbReference type="NCBI Taxonomy" id="7574"/>
    <lineage>
        <taxon>Eukaryota</taxon>
        <taxon>Metazoa</taxon>
        <taxon>Spiralia</taxon>
        <taxon>Lophotrochozoa</taxon>
        <taxon>Brachiopoda</taxon>
        <taxon>Linguliformea</taxon>
        <taxon>Lingulata</taxon>
        <taxon>Lingulida</taxon>
        <taxon>Linguloidea</taxon>
        <taxon>Lingulidae</taxon>
        <taxon>Lingula</taxon>
    </lineage>
</organism>
<keyword evidence="2" id="KW-1185">Reference proteome</keyword>
<reference evidence="3" key="1">
    <citation type="submission" date="2025-08" db="UniProtKB">
        <authorList>
            <consortium name="RefSeq"/>
        </authorList>
    </citation>
    <scope>IDENTIFICATION</scope>
    <source>
        <tissue evidence="3">Gonads</tissue>
    </source>
</reference>
<gene>
    <name evidence="3" type="primary">LOC106153267</name>
</gene>
<feature type="transmembrane region" description="Helical" evidence="1">
    <location>
        <begin position="88"/>
        <end position="111"/>
    </location>
</feature>
<keyword evidence="1" id="KW-0472">Membrane</keyword>
<accession>A0A1S3H9A3</accession>
<dbReference type="RefSeq" id="XP_013382588.1">
    <property type="nucleotide sequence ID" value="XM_013527134.1"/>
</dbReference>
<keyword evidence="1" id="KW-1133">Transmembrane helix</keyword>
<dbReference type="GeneID" id="106153267"/>
<dbReference type="AlphaFoldDB" id="A0A1S3H9A3"/>